<evidence type="ECO:0000313" key="2">
    <source>
        <dbReference type="Proteomes" id="UP000887566"/>
    </source>
</evidence>
<evidence type="ECO:0000313" key="3">
    <source>
        <dbReference type="WBParaSite" id="PSAMB.scaffold1139size35444.g11272.t1"/>
    </source>
</evidence>
<keyword evidence="2" id="KW-1185">Reference proteome</keyword>
<proteinExistence type="predicted"/>
<dbReference type="WBParaSite" id="PSAMB.scaffold1139size35444.g11272.t1">
    <property type="protein sequence ID" value="PSAMB.scaffold1139size35444.g11272.t1"/>
    <property type="gene ID" value="PSAMB.scaffold1139size35444.g11272"/>
</dbReference>
<reference evidence="3" key="1">
    <citation type="submission" date="2022-11" db="UniProtKB">
        <authorList>
            <consortium name="WormBaseParasite"/>
        </authorList>
    </citation>
    <scope>IDENTIFICATION</scope>
</reference>
<dbReference type="AlphaFoldDB" id="A0A914UP06"/>
<organism evidence="2 3">
    <name type="scientific">Plectus sambesii</name>
    <dbReference type="NCBI Taxonomy" id="2011161"/>
    <lineage>
        <taxon>Eukaryota</taxon>
        <taxon>Metazoa</taxon>
        <taxon>Ecdysozoa</taxon>
        <taxon>Nematoda</taxon>
        <taxon>Chromadorea</taxon>
        <taxon>Plectida</taxon>
        <taxon>Plectina</taxon>
        <taxon>Plectoidea</taxon>
        <taxon>Plectidae</taxon>
        <taxon>Plectus</taxon>
    </lineage>
</organism>
<dbReference type="Proteomes" id="UP000887566">
    <property type="component" value="Unplaced"/>
</dbReference>
<feature type="compositionally biased region" description="Basic and acidic residues" evidence="1">
    <location>
        <begin position="238"/>
        <end position="256"/>
    </location>
</feature>
<accession>A0A914UP06</accession>
<feature type="region of interest" description="Disordered" evidence="1">
    <location>
        <begin position="226"/>
        <end position="256"/>
    </location>
</feature>
<sequence length="256" mass="29364">MLVIVSTEAEAFPNVHPRPPINSKYSTSHGVSLKKALLYVFFLTSAYFIVESVITGKRQSDLLRKYTRYNSTSGESIVDYEGYEQEMSDNEREIAIHNANLDIEEFDSRDESPESTVVFNTTYNIGRPNLKPKHETLTISETPSQDIHNCIDGVCSPRHVKADKDLNCDVPQGNSNGAGEHIMPKFKPDAEKLPSEIAAEYVNKAKEYVKQLKTAKPREFYQIRRKYEQSRRQMKKQFNREQEPGKEEVFAPPERL</sequence>
<protein>
    <submittedName>
        <fullName evidence="3">Uncharacterized protein</fullName>
    </submittedName>
</protein>
<evidence type="ECO:0000256" key="1">
    <source>
        <dbReference type="SAM" id="MobiDB-lite"/>
    </source>
</evidence>
<name>A0A914UP06_9BILA</name>